<dbReference type="GO" id="GO:0016740">
    <property type="term" value="F:transferase activity"/>
    <property type="evidence" value="ECO:0007669"/>
    <property type="project" value="UniProtKB-KW"/>
</dbReference>
<keyword evidence="1" id="KW-0808">Transferase</keyword>
<proteinExistence type="predicted"/>
<reference evidence="1 2" key="1">
    <citation type="submission" date="2018-06" db="EMBL/GenBank/DDBJ databases">
        <title>Pedobacter endophyticus sp. nov., an endophytic bacterium isolated from a leaf of Triticum aestivum.</title>
        <authorList>
            <person name="Zhang L."/>
        </authorList>
    </citation>
    <scope>NUCLEOTIDE SEQUENCE [LARGE SCALE GENOMIC DNA]</scope>
    <source>
        <strain evidence="1 2">CM134L-2</strain>
    </source>
</reference>
<dbReference type="InterPro" id="IPR029044">
    <property type="entry name" value="Nucleotide-diphossugar_trans"/>
</dbReference>
<evidence type="ECO:0000313" key="2">
    <source>
        <dbReference type="Proteomes" id="UP000284120"/>
    </source>
</evidence>
<dbReference type="RefSeq" id="WP_113647115.1">
    <property type="nucleotide sequence ID" value="NZ_QMHN01000002.1"/>
</dbReference>
<dbReference type="Gene3D" id="3.90.550.10">
    <property type="entry name" value="Spore Coat Polysaccharide Biosynthesis Protein SpsA, Chain A"/>
    <property type="match status" value="1"/>
</dbReference>
<organism evidence="1 2">
    <name type="scientific">Pedobacter chitinilyticus</name>
    <dbReference type="NCBI Taxonomy" id="2233776"/>
    <lineage>
        <taxon>Bacteria</taxon>
        <taxon>Pseudomonadati</taxon>
        <taxon>Bacteroidota</taxon>
        <taxon>Sphingobacteriia</taxon>
        <taxon>Sphingobacteriales</taxon>
        <taxon>Sphingobacteriaceae</taxon>
        <taxon>Pedobacter</taxon>
    </lineage>
</organism>
<name>A0A3S3SSW2_9SPHI</name>
<dbReference type="OrthoDB" id="9815923at2"/>
<comment type="caution">
    <text evidence="1">The sequence shown here is derived from an EMBL/GenBank/DDBJ whole genome shotgun (WGS) entry which is preliminary data.</text>
</comment>
<dbReference type="EMBL" id="SAYW01000002">
    <property type="protein sequence ID" value="RWU08601.1"/>
    <property type="molecule type" value="Genomic_DNA"/>
</dbReference>
<evidence type="ECO:0000313" key="1">
    <source>
        <dbReference type="EMBL" id="RWU08601.1"/>
    </source>
</evidence>
<sequence>MVESEAQIKRKIICLTPIKNEAWILDSFLKAASLWADHIIIADQNSIDNSVEIAKKYPKVKIIHNEEKSYIESSRQKLLISEARKIEGDNNIFIAIDADEFLIDWQESPEWQTIYTLAPGTTIWMDWVNLCPDYESIFYSRGGKALFGYVDDGTEHEGLQIHSYRVPFDNKKPQVRFSAIKNLHLQYAFTNRLKAKHRWYQCLERIKFPKKSRIDIYRQYHHIDLPINDKQPIKKYWLHNNNIFPETINGNQFPWWDDEILFFFERNGIEYFQKIAIWDREWLKLNPNISDPRTIFQKIVHLWLAKSQSNPFSIYNKIINKLLRYINW</sequence>
<gene>
    <name evidence="1" type="ORF">DPV69_09540</name>
</gene>
<dbReference type="Proteomes" id="UP000284120">
    <property type="component" value="Unassembled WGS sequence"/>
</dbReference>
<dbReference type="SUPFAM" id="SSF53448">
    <property type="entry name" value="Nucleotide-diphospho-sugar transferases"/>
    <property type="match status" value="1"/>
</dbReference>
<dbReference type="Pfam" id="PF13704">
    <property type="entry name" value="Glyco_tranf_2_4"/>
    <property type="match status" value="1"/>
</dbReference>
<accession>A0A3S3SSW2</accession>
<dbReference type="AlphaFoldDB" id="A0A3S3SSW2"/>
<protein>
    <submittedName>
        <fullName evidence="1">Glycosyltransferase family 2 protein</fullName>
    </submittedName>
</protein>
<keyword evidence="2" id="KW-1185">Reference proteome</keyword>